<dbReference type="InterPro" id="IPR025700">
    <property type="entry name" value="Lys/Orn_oxygenase"/>
</dbReference>
<accession>A0A2L1UN16</accession>
<dbReference type="GO" id="GO:0016491">
    <property type="term" value="F:oxidoreductase activity"/>
    <property type="evidence" value="ECO:0007669"/>
    <property type="project" value="UniProtKB-KW"/>
</dbReference>
<evidence type="ECO:0000256" key="4">
    <source>
        <dbReference type="ARBA" id="ARBA00022630"/>
    </source>
</evidence>
<dbReference type="KEGG" id="rox:BV494_04390"/>
<comment type="similarity">
    <text evidence="3">Belongs to the lysine N(6)-hydroxylase/L-ornithine N(5)-oxygenase family.</text>
</comment>
<dbReference type="SUPFAM" id="SSF51905">
    <property type="entry name" value="FAD/NAD(P)-binding domain"/>
    <property type="match status" value="2"/>
</dbReference>
<dbReference type="RefSeq" id="WP_104921753.1">
    <property type="nucleotide sequence ID" value="NZ_CP019062.1"/>
</dbReference>
<evidence type="ECO:0000256" key="3">
    <source>
        <dbReference type="ARBA" id="ARBA00007588"/>
    </source>
</evidence>
<dbReference type="Proteomes" id="UP000239197">
    <property type="component" value="Chromosome"/>
</dbReference>
<evidence type="ECO:0000256" key="6">
    <source>
        <dbReference type="ARBA" id="ARBA00022857"/>
    </source>
</evidence>
<gene>
    <name evidence="8" type="ORF">BV494_04390</name>
</gene>
<comment type="pathway">
    <text evidence="2">Siderophore biosynthesis.</text>
</comment>
<dbReference type="EMBL" id="CP019062">
    <property type="protein sequence ID" value="AVF34218.1"/>
    <property type="molecule type" value="Genomic_DNA"/>
</dbReference>
<evidence type="ECO:0000313" key="8">
    <source>
        <dbReference type="EMBL" id="AVF34218.1"/>
    </source>
</evidence>
<evidence type="ECO:0000256" key="5">
    <source>
        <dbReference type="ARBA" id="ARBA00022827"/>
    </source>
</evidence>
<evidence type="ECO:0000256" key="7">
    <source>
        <dbReference type="ARBA" id="ARBA00023002"/>
    </source>
</evidence>
<dbReference type="Gene3D" id="3.50.50.60">
    <property type="entry name" value="FAD/NAD(P)-binding domain"/>
    <property type="match status" value="1"/>
</dbReference>
<dbReference type="OrthoDB" id="7527071at2"/>
<organism evidence="8 9">
    <name type="scientific">Rahnella sikkimica</name>
    <dbReference type="NCBI Taxonomy" id="1805933"/>
    <lineage>
        <taxon>Bacteria</taxon>
        <taxon>Pseudomonadati</taxon>
        <taxon>Pseudomonadota</taxon>
        <taxon>Gammaproteobacteria</taxon>
        <taxon>Enterobacterales</taxon>
        <taxon>Yersiniaceae</taxon>
        <taxon>Rahnella</taxon>
    </lineage>
</organism>
<reference evidence="9" key="1">
    <citation type="submission" date="2017-01" db="EMBL/GenBank/DDBJ databases">
        <title>Genome sequence of Rouxiella sp. ERMR1:05.</title>
        <authorList>
            <person name="Kumar R."/>
            <person name="Singh D."/>
            <person name="Kumar S."/>
        </authorList>
    </citation>
    <scope>NUCLEOTIDE SEQUENCE [LARGE SCALE GENOMIC DNA]</scope>
    <source>
        <strain evidence="9">ERMR1:05</strain>
    </source>
</reference>
<keyword evidence="6" id="KW-0521">NADP</keyword>
<dbReference type="Pfam" id="PF13434">
    <property type="entry name" value="Lys_Orn_oxgnase"/>
    <property type="match status" value="1"/>
</dbReference>
<comment type="cofactor">
    <cofactor evidence="1">
        <name>FAD</name>
        <dbReference type="ChEBI" id="CHEBI:57692"/>
    </cofactor>
</comment>
<evidence type="ECO:0000256" key="2">
    <source>
        <dbReference type="ARBA" id="ARBA00004924"/>
    </source>
</evidence>
<name>A0A2L1UN16_9GAMM</name>
<dbReference type="AlphaFoldDB" id="A0A2L1UN16"/>
<keyword evidence="5" id="KW-0274">FAD</keyword>
<keyword evidence="9" id="KW-1185">Reference proteome</keyword>
<dbReference type="PANTHER" id="PTHR42802">
    <property type="entry name" value="MONOOXYGENASE"/>
    <property type="match status" value="1"/>
</dbReference>
<dbReference type="InterPro" id="IPR036188">
    <property type="entry name" value="FAD/NAD-bd_sf"/>
</dbReference>
<protein>
    <submittedName>
        <fullName evidence="8">Alcaligin biosynthesis protein</fullName>
    </submittedName>
</protein>
<sequence>MSLYSPELHSDKQTYDFIAIGIGPFNLGLACLTEPVKALNGLFLDQNDGFDWHTGMMLESAHLQTPFMADLVTLADPTSPYSFLNYLKQQGKLYSFYIRENFFMMRKEFNQYCQWVCEQLTSLRFSTRVEQVTWDAQTECYLVQARSTQGGDKQIYRAKRLVLGTGPSPWMPACAREAGSNVHHSSDYLPNKARMQRSKSITVVGSGQSAAEIYYDLLSEIDKYDYHLTWVTRAPRFYPLEYSKLTLEMTSPEYIDYFHALPMSKRDQLNREQKGLYKGINISLINDIYDLMYTKRLDGPLNVDLYTHSELTALTGNRKGELEMTLLHHEQQQEYRHQTESVVLATGYGYQPPQFIESIHNRIQWDDAGRYAVNRNYSIDAHNQIFVQNAELHTHGFVTPDLGMACYRNSSIIREMLGEEVYPVEKTIAFQTFCAHSLADR</sequence>
<dbReference type="PANTHER" id="PTHR42802:SF1">
    <property type="entry name" value="L-ORNITHINE N(5)-MONOOXYGENASE"/>
    <property type="match status" value="1"/>
</dbReference>
<evidence type="ECO:0000256" key="1">
    <source>
        <dbReference type="ARBA" id="ARBA00001974"/>
    </source>
</evidence>
<keyword evidence="4" id="KW-0285">Flavoprotein</keyword>
<keyword evidence="7" id="KW-0560">Oxidoreductase</keyword>
<proteinExistence type="inferred from homology"/>
<evidence type="ECO:0000313" key="9">
    <source>
        <dbReference type="Proteomes" id="UP000239197"/>
    </source>
</evidence>